<reference evidence="2" key="1">
    <citation type="submission" date="2021-10" db="EMBL/GenBank/DDBJ databases">
        <title>Melipona bicolor Genome sequencing and assembly.</title>
        <authorList>
            <person name="Araujo N.S."/>
            <person name="Arias M.C."/>
        </authorList>
    </citation>
    <scope>NUCLEOTIDE SEQUENCE</scope>
    <source>
        <strain evidence="2">USP_2M_L1-L4_2017</strain>
        <tissue evidence="2">Whole body</tissue>
    </source>
</reference>
<gene>
    <name evidence="2" type="ORF">K0M31_012249</name>
</gene>
<comment type="caution">
    <text evidence="2">The sequence shown here is derived from an EMBL/GenBank/DDBJ whole genome shotgun (WGS) entry which is preliminary data.</text>
</comment>
<evidence type="ECO:0000313" key="2">
    <source>
        <dbReference type="EMBL" id="KAK1120643.1"/>
    </source>
</evidence>
<organism evidence="2 3">
    <name type="scientific">Melipona bicolor</name>
    <dbReference type="NCBI Taxonomy" id="60889"/>
    <lineage>
        <taxon>Eukaryota</taxon>
        <taxon>Metazoa</taxon>
        <taxon>Ecdysozoa</taxon>
        <taxon>Arthropoda</taxon>
        <taxon>Hexapoda</taxon>
        <taxon>Insecta</taxon>
        <taxon>Pterygota</taxon>
        <taxon>Neoptera</taxon>
        <taxon>Endopterygota</taxon>
        <taxon>Hymenoptera</taxon>
        <taxon>Apocrita</taxon>
        <taxon>Aculeata</taxon>
        <taxon>Apoidea</taxon>
        <taxon>Anthophila</taxon>
        <taxon>Apidae</taxon>
        <taxon>Melipona</taxon>
    </lineage>
</organism>
<keyword evidence="3" id="KW-1185">Reference proteome</keyword>
<dbReference type="EMBL" id="JAHYIQ010000030">
    <property type="protein sequence ID" value="KAK1120643.1"/>
    <property type="molecule type" value="Genomic_DNA"/>
</dbReference>
<dbReference type="Proteomes" id="UP001177670">
    <property type="component" value="Unassembled WGS sequence"/>
</dbReference>
<feature type="region of interest" description="Disordered" evidence="1">
    <location>
        <begin position="71"/>
        <end position="93"/>
    </location>
</feature>
<protein>
    <submittedName>
        <fullName evidence="2">Uncharacterized protein</fullName>
    </submittedName>
</protein>
<evidence type="ECO:0000313" key="3">
    <source>
        <dbReference type="Proteomes" id="UP001177670"/>
    </source>
</evidence>
<proteinExistence type="predicted"/>
<evidence type="ECO:0000256" key="1">
    <source>
        <dbReference type="SAM" id="MobiDB-lite"/>
    </source>
</evidence>
<accession>A0AA40FK65</accession>
<feature type="compositionally biased region" description="Basic and acidic residues" evidence="1">
    <location>
        <begin position="83"/>
        <end position="93"/>
    </location>
</feature>
<name>A0AA40FK65_9HYME</name>
<dbReference type="AlphaFoldDB" id="A0AA40FK65"/>
<sequence>MQNESFRWFHSEISQQESKRILILSMMLTRVCGAIKERRLVHFHGGLERVLLGTLKVTDLSYSAFDPLGQNQPENLPAFPEKSPGEHVLNSHDRTVTDPTACELHTQQRFPRHVMPT</sequence>